<evidence type="ECO:0000256" key="3">
    <source>
        <dbReference type="ARBA" id="ARBA00022737"/>
    </source>
</evidence>
<evidence type="ECO:0000313" key="16">
    <source>
        <dbReference type="EMBL" id="JAV20649.1"/>
    </source>
</evidence>
<dbReference type="Pfam" id="PF00096">
    <property type="entry name" value="zf-C2H2"/>
    <property type="match status" value="2"/>
</dbReference>
<feature type="binding site" evidence="10">
    <location>
        <position position="127"/>
    </location>
    <ligand>
        <name>Zn(2+)</name>
        <dbReference type="ChEBI" id="CHEBI:29105"/>
    </ligand>
</feature>
<dbReference type="SMART" id="SM00355">
    <property type="entry name" value="ZnF_C2H2"/>
    <property type="match status" value="5"/>
</dbReference>
<evidence type="ECO:0000259" key="15">
    <source>
        <dbReference type="PROSITE" id="PS51915"/>
    </source>
</evidence>
<dbReference type="PANTHER" id="PTHR16515">
    <property type="entry name" value="PR DOMAIN ZINC FINGER PROTEIN"/>
    <property type="match status" value="1"/>
</dbReference>
<dbReference type="GO" id="GO:0010468">
    <property type="term" value="P:regulation of gene expression"/>
    <property type="evidence" value="ECO:0007669"/>
    <property type="project" value="TreeGrafter"/>
</dbReference>
<dbReference type="GO" id="GO:0003677">
    <property type="term" value="F:DNA binding"/>
    <property type="evidence" value="ECO:0007669"/>
    <property type="project" value="UniProtKB-UniRule"/>
</dbReference>
<accession>A0A1Q3EZC7</accession>
<feature type="binding site" evidence="10">
    <location>
        <position position="167"/>
    </location>
    <ligand>
        <name>Zn(2+)</name>
        <dbReference type="ChEBI" id="CHEBI:29105"/>
    </ligand>
</feature>
<dbReference type="InterPro" id="IPR006612">
    <property type="entry name" value="THAP_Znf"/>
</dbReference>
<keyword evidence="7" id="KW-0539">Nucleus</keyword>
<dbReference type="GO" id="GO:0008270">
    <property type="term" value="F:zinc ion binding"/>
    <property type="evidence" value="ECO:0007669"/>
    <property type="project" value="UniProtKB-UniRule"/>
</dbReference>
<feature type="domain" description="THAP-type" evidence="14">
    <location>
        <begin position="22"/>
        <end position="101"/>
    </location>
</feature>
<dbReference type="PROSITE" id="PS00028">
    <property type="entry name" value="ZINC_FINGER_C2H2_1"/>
    <property type="match status" value="3"/>
</dbReference>
<evidence type="ECO:0000256" key="8">
    <source>
        <dbReference type="PROSITE-ProRule" id="PRU00042"/>
    </source>
</evidence>
<dbReference type="Gene3D" id="3.30.160.60">
    <property type="entry name" value="Classic Zinc Finger"/>
    <property type="match status" value="3"/>
</dbReference>
<feature type="domain" description="C2H2-type" evidence="13">
    <location>
        <begin position="292"/>
        <end position="320"/>
    </location>
</feature>
<name>A0A1Q3EZC7_CULTA</name>
<evidence type="ECO:0000256" key="11">
    <source>
        <dbReference type="SAM" id="Coils"/>
    </source>
</evidence>
<organism evidence="16">
    <name type="scientific">Culex tarsalis</name>
    <name type="common">Encephalitis mosquito</name>
    <dbReference type="NCBI Taxonomy" id="7177"/>
    <lineage>
        <taxon>Eukaryota</taxon>
        <taxon>Metazoa</taxon>
        <taxon>Ecdysozoa</taxon>
        <taxon>Arthropoda</taxon>
        <taxon>Hexapoda</taxon>
        <taxon>Insecta</taxon>
        <taxon>Pterygota</taxon>
        <taxon>Neoptera</taxon>
        <taxon>Endopterygota</taxon>
        <taxon>Diptera</taxon>
        <taxon>Nematocera</taxon>
        <taxon>Culicoidea</taxon>
        <taxon>Culicidae</taxon>
        <taxon>Culicinae</taxon>
        <taxon>Culicini</taxon>
        <taxon>Culex</taxon>
        <taxon>Culex</taxon>
    </lineage>
</organism>
<keyword evidence="2 10" id="KW-0479">Metal-binding</keyword>
<keyword evidence="11" id="KW-0175">Coiled coil</keyword>
<dbReference type="PROSITE" id="PS50157">
    <property type="entry name" value="ZINC_FINGER_C2H2_2"/>
    <property type="match status" value="3"/>
</dbReference>
<feature type="binding site" evidence="10">
    <location>
        <position position="124"/>
    </location>
    <ligand>
        <name>Zn(2+)</name>
        <dbReference type="ChEBI" id="CHEBI:29105"/>
    </ligand>
</feature>
<dbReference type="AlphaFoldDB" id="A0A1Q3EZC7"/>
<feature type="domain" description="C2H2-type" evidence="13">
    <location>
        <begin position="348"/>
        <end position="375"/>
    </location>
</feature>
<dbReference type="GO" id="GO:0005634">
    <property type="term" value="C:nucleus"/>
    <property type="evidence" value="ECO:0007669"/>
    <property type="project" value="UniProtKB-SubCell"/>
</dbReference>
<evidence type="ECO:0000256" key="6">
    <source>
        <dbReference type="ARBA" id="ARBA00023125"/>
    </source>
</evidence>
<dbReference type="EMBL" id="GFDL01014396">
    <property type="protein sequence ID" value="JAV20649.1"/>
    <property type="molecule type" value="Transcribed_RNA"/>
</dbReference>
<feature type="domain" description="ZAD" evidence="15">
    <location>
        <begin position="122"/>
        <end position="194"/>
    </location>
</feature>
<dbReference type="SUPFAM" id="SSF57716">
    <property type="entry name" value="Glucocorticoid receptor-like (DNA-binding domain)"/>
    <property type="match status" value="1"/>
</dbReference>
<dbReference type="SUPFAM" id="SSF57667">
    <property type="entry name" value="beta-beta-alpha zinc fingers"/>
    <property type="match status" value="2"/>
</dbReference>
<evidence type="ECO:0000256" key="12">
    <source>
        <dbReference type="SAM" id="MobiDB-lite"/>
    </source>
</evidence>
<keyword evidence="3" id="KW-0677">Repeat</keyword>
<evidence type="ECO:0000259" key="14">
    <source>
        <dbReference type="PROSITE" id="PS50950"/>
    </source>
</evidence>
<evidence type="ECO:0000256" key="9">
    <source>
        <dbReference type="PROSITE-ProRule" id="PRU00309"/>
    </source>
</evidence>
<evidence type="ECO:0000256" key="1">
    <source>
        <dbReference type="ARBA" id="ARBA00004123"/>
    </source>
</evidence>
<protein>
    <submittedName>
        <fullName evidence="16">Putative c2h2-type zn-finger protein</fullName>
    </submittedName>
</protein>
<dbReference type="InterPro" id="IPR036236">
    <property type="entry name" value="Znf_C2H2_sf"/>
</dbReference>
<evidence type="ECO:0000256" key="4">
    <source>
        <dbReference type="ARBA" id="ARBA00022771"/>
    </source>
</evidence>
<keyword evidence="6 9" id="KW-0238">DNA-binding</keyword>
<dbReference type="PANTHER" id="PTHR16515:SF57">
    <property type="entry name" value="ZINC FINGER PROTEIN 154-LIKE"/>
    <property type="match status" value="1"/>
</dbReference>
<dbReference type="SMART" id="SM00980">
    <property type="entry name" value="THAP"/>
    <property type="match status" value="1"/>
</dbReference>
<evidence type="ECO:0000256" key="10">
    <source>
        <dbReference type="PROSITE-ProRule" id="PRU01263"/>
    </source>
</evidence>
<dbReference type="PROSITE" id="PS51915">
    <property type="entry name" value="ZAD"/>
    <property type="match status" value="1"/>
</dbReference>
<dbReference type="InterPro" id="IPR012934">
    <property type="entry name" value="Znf_AD"/>
</dbReference>
<sequence>MAPKNTRSTIINKEAGKNSKTSEDSCVVPGCKAITERSKIVLFSMAFGDLVYWWRSTAWVSKFQMELPENARICEAHFEERFIDRTRKKPRLYPGTVPTLQLGVMEYRQGVEQKDEFESKDYFCRFCAKKEDEPMKHTLNQLVHMPEIVACCMGQHQQQPDLPNGVCNECITVMLKFQQFVKKCDQAQRQLLKMDEELLNTATANKENTAENKEHEFELVDLSMDTEEIIPLQQDELDQQEEAQMEIELVQQEQALQKIEKVKQRCLRCDKDFTNLVQYRNHMKSGHRDEGYECQICNKKFSERSRLRFHLEKVHENRRFKCPECNPPRYFNWQCSLNTHMKVHQYQFNCDDCWRTFPTDEKLQEHRVTHDDAKNFKCLECGTKFKTKWRMEAHKERVHKTLSTVKKYEHVAAAKEEITVTKRKIVVAAAPVLADTRQIDLDEEKIDSARSE</sequence>
<proteinExistence type="predicted"/>
<evidence type="ECO:0000256" key="7">
    <source>
        <dbReference type="ARBA" id="ARBA00023242"/>
    </source>
</evidence>
<keyword evidence="4 8" id="KW-0863">Zinc-finger</keyword>
<evidence type="ECO:0000259" key="13">
    <source>
        <dbReference type="PROSITE" id="PS50157"/>
    </source>
</evidence>
<dbReference type="SMART" id="SM00868">
    <property type="entry name" value="zf-AD"/>
    <property type="match status" value="1"/>
</dbReference>
<feature type="domain" description="C2H2-type" evidence="13">
    <location>
        <begin position="376"/>
        <end position="399"/>
    </location>
</feature>
<evidence type="ECO:0000256" key="2">
    <source>
        <dbReference type="ARBA" id="ARBA00022723"/>
    </source>
</evidence>
<reference evidence="16" key="1">
    <citation type="submission" date="2017-01" db="EMBL/GenBank/DDBJ databases">
        <title>A deep insight into the sialotranscriptome of adult male and female Cluex tarsalis mosquitoes.</title>
        <authorList>
            <person name="Ribeiro J.M."/>
            <person name="Moreira F."/>
            <person name="Bernard K.A."/>
            <person name="Calvo E."/>
        </authorList>
    </citation>
    <scope>NUCLEOTIDE SEQUENCE</scope>
    <source>
        <strain evidence="16">Kern County</strain>
        <tissue evidence="16">Salivary glands</tissue>
    </source>
</reference>
<dbReference type="InterPro" id="IPR050331">
    <property type="entry name" value="Zinc_finger"/>
</dbReference>
<feature type="coiled-coil region" evidence="11">
    <location>
        <begin position="233"/>
        <end position="262"/>
    </location>
</feature>
<dbReference type="InterPro" id="IPR013087">
    <property type="entry name" value="Znf_C2H2_type"/>
</dbReference>
<feature type="binding site" evidence="10">
    <location>
        <position position="170"/>
    </location>
    <ligand>
        <name>Zn(2+)</name>
        <dbReference type="ChEBI" id="CHEBI:29105"/>
    </ligand>
</feature>
<dbReference type="PROSITE" id="PS50950">
    <property type="entry name" value="ZF_THAP"/>
    <property type="match status" value="1"/>
</dbReference>
<keyword evidence="5 10" id="KW-0862">Zinc</keyword>
<feature type="region of interest" description="Disordered" evidence="12">
    <location>
        <begin position="1"/>
        <end position="22"/>
    </location>
</feature>
<comment type="subcellular location">
    <subcellularLocation>
        <location evidence="1">Nucleus</location>
    </subcellularLocation>
</comment>
<evidence type="ECO:0000256" key="5">
    <source>
        <dbReference type="ARBA" id="ARBA00022833"/>
    </source>
</evidence>
<feature type="compositionally biased region" description="Polar residues" evidence="12">
    <location>
        <begin position="1"/>
        <end position="11"/>
    </location>
</feature>